<dbReference type="AlphaFoldDB" id="A0AAE0TQK0"/>
<name>A0AAE0TQK0_9PEZI</name>
<protein>
    <submittedName>
        <fullName evidence="1">Uncharacterized protein</fullName>
    </submittedName>
</protein>
<gene>
    <name evidence="1" type="ORF">LTR78_008890</name>
</gene>
<sequence length="95" mass="10735">MLLGQDPNLFEESAKQKAMCMYLIQELGPQQIAATDIYGNTPLHYLASVTATNIELVAWMREQEGGDYIWHLSLNDWGHTPKDLQEDAEAATRRA</sequence>
<dbReference type="EMBL" id="JAUTXT010000045">
    <property type="protein sequence ID" value="KAK3671255.1"/>
    <property type="molecule type" value="Genomic_DNA"/>
</dbReference>
<organism evidence="1 2">
    <name type="scientific">Recurvomyces mirabilis</name>
    <dbReference type="NCBI Taxonomy" id="574656"/>
    <lineage>
        <taxon>Eukaryota</taxon>
        <taxon>Fungi</taxon>
        <taxon>Dikarya</taxon>
        <taxon>Ascomycota</taxon>
        <taxon>Pezizomycotina</taxon>
        <taxon>Dothideomycetes</taxon>
        <taxon>Dothideomycetidae</taxon>
        <taxon>Mycosphaerellales</taxon>
        <taxon>Teratosphaeriaceae</taxon>
        <taxon>Recurvomyces</taxon>
    </lineage>
</organism>
<comment type="caution">
    <text evidence="1">The sequence shown here is derived from an EMBL/GenBank/DDBJ whole genome shotgun (WGS) entry which is preliminary data.</text>
</comment>
<accession>A0AAE0TQK0</accession>
<proteinExistence type="predicted"/>
<evidence type="ECO:0000313" key="1">
    <source>
        <dbReference type="EMBL" id="KAK3671255.1"/>
    </source>
</evidence>
<keyword evidence="2" id="KW-1185">Reference proteome</keyword>
<dbReference type="Proteomes" id="UP001274830">
    <property type="component" value="Unassembled WGS sequence"/>
</dbReference>
<reference evidence="1" key="1">
    <citation type="submission" date="2023-07" db="EMBL/GenBank/DDBJ databases">
        <title>Black Yeasts Isolated from many extreme environments.</title>
        <authorList>
            <person name="Coleine C."/>
            <person name="Stajich J.E."/>
            <person name="Selbmann L."/>
        </authorList>
    </citation>
    <scope>NUCLEOTIDE SEQUENCE</scope>
    <source>
        <strain evidence="1">CCFEE 5485</strain>
    </source>
</reference>
<evidence type="ECO:0000313" key="2">
    <source>
        <dbReference type="Proteomes" id="UP001274830"/>
    </source>
</evidence>